<evidence type="ECO:0000313" key="2">
    <source>
        <dbReference type="Proteomes" id="UP001168098"/>
    </source>
</evidence>
<dbReference type="Pfam" id="PF03745">
    <property type="entry name" value="DUF309"/>
    <property type="match status" value="1"/>
</dbReference>
<reference evidence="1 2" key="1">
    <citation type="journal article" date="2023" name="BMC Biotechnol.">
        <title>Vitis rotundifolia cv Carlos genome sequencing.</title>
        <authorList>
            <person name="Huff M."/>
            <person name="Hulse-Kemp A."/>
            <person name="Scheffler B."/>
            <person name="Youngblood R."/>
            <person name="Simpson S."/>
            <person name="Babiker E."/>
            <person name="Staton M."/>
        </authorList>
    </citation>
    <scope>NUCLEOTIDE SEQUENCE [LARGE SCALE GENOMIC DNA]</scope>
    <source>
        <tissue evidence="1">Leaf</tissue>
    </source>
</reference>
<accession>A0AA38ZTS0</accession>
<dbReference type="EMBL" id="JARBHA010000008">
    <property type="protein sequence ID" value="KAJ9694229.1"/>
    <property type="molecule type" value="Genomic_DNA"/>
</dbReference>
<evidence type="ECO:0000313" key="1">
    <source>
        <dbReference type="EMBL" id="KAJ9694229.1"/>
    </source>
</evidence>
<organism evidence="1 2">
    <name type="scientific">Vitis rotundifolia</name>
    <name type="common">Muscadine grape</name>
    <dbReference type="NCBI Taxonomy" id="103349"/>
    <lineage>
        <taxon>Eukaryota</taxon>
        <taxon>Viridiplantae</taxon>
        <taxon>Streptophyta</taxon>
        <taxon>Embryophyta</taxon>
        <taxon>Tracheophyta</taxon>
        <taxon>Spermatophyta</taxon>
        <taxon>Magnoliopsida</taxon>
        <taxon>eudicotyledons</taxon>
        <taxon>Gunneridae</taxon>
        <taxon>Pentapetalae</taxon>
        <taxon>rosids</taxon>
        <taxon>Vitales</taxon>
        <taxon>Vitaceae</taxon>
        <taxon>Viteae</taxon>
        <taxon>Vitis</taxon>
    </lineage>
</organism>
<dbReference type="PANTHER" id="PTHR34796">
    <property type="entry name" value="EXPRESSED PROTEIN"/>
    <property type="match status" value="1"/>
</dbReference>
<dbReference type="PANTHER" id="PTHR34796:SF1">
    <property type="entry name" value="EXPRESSED PROTEIN"/>
    <property type="match status" value="1"/>
</dbReference>
<dbReference type="InterPro" id="IPR023203">
    <property type="entry name" value="TTHA0068_sf"/>
</dbReference>
<protein>
    <recommendedName>
        <fullName evidence="3">TTHA0068-like domain-containing protein</fullName>
    </recommendedName>
</protein>
<sequence>MHPSMAASSTLLKLPFLCSSSSSSSSSSFAHISPYTSSPFSPFPNPKTQPNLLKHTSNFHLLPISYRFSAVEDEDEDDDDEDECSFDDAVALFNSRDYYRCHDFLEEIWNRAEDPVRTLVHGILQCAVGLHHLFNQNHRGAMMELGEGLCKLRKMNFETGPFLQFEQEISAVLEFIYQTQLELAACTDDFCIAMDQSERSYQLLGGYGAGQRLYHLEGDPNEIVYIVFSPERSQGTGETPRRVKLPILNATEEYLMASGYN</sequence>
<dbReference type="Gene3D" id="1.10.3450.10">
    <property type="entry name" value="TTHA0068-like"/>
    <property type="match status" value="1"/>
</dbReference>
<comment type="caution">
    <text evidence="1">The sequence shown here is derived from an EMBL/GenBank/DDBJ whole genome shotgun (WGS) entry which is preliminary data.</text>
</comment>
<dbReference type="InterPro" id="IPR005500">
    <property type="entry name" value="DUF309"/>
</dbReference>
<evidence type="ECO:0008006" key="3">
    <source>
        <dbReference type="Google" id="ProtNLM"/>
    </source>
</evidence>
<keyword evidence="2" id="KW-1185">Reference proteome</keyword>
<name>A0AA38ZTS0_VITRO</name>
<proteinExistence type="predicted"/>
<dbReference type="AlphaFoldDB" id="A0AA38ZTS0"/>
<dbReference type="SUPFAM" id="SSF140663">
    <property type="entry name" value="TTHA0068-like"/>
    <property type="match status" value="1"/>
</dbReference>
<gene>
    <name evidence="1" type="ORF">PVL29_009955</name>
</gene>
<dbReference type="Proteomes" id="UP001168098">
    <property type="component" value="Unassembled WGS sequence"/>
</dbReference>